<proteinExistence type="predicted"/>
<dbReference type="Gene3D" id="1.25.40.10">
    <property type="entry name" value="Tetratricopeptide repeat domain"/>
    <property type="match status" value="1"/>
</dbReference>
<dbReference type="PANTHER" id="PTHR37422">
    <property type="entry name" value="TEICHURONIC ACID BIOSYNTHESIS PROTEIN TUAE"/>
    <property type="match status" value="1"/>
</dbReference>
<feature type="transmembrane region" description="Helical" evidence="6">
    <location>
        <begin position="455"/>
        <end position="475"/>
    </location>
</feature>
<evidence type="ECO:0000313" key="8">
    <source>
        <dbReference type="EMBL" id="OGG29829.1"/>
    </source>
</evidence>
<feature type="transmembrane region" description="Helical" evidence="6">
    <location>
        <begin position="389"/>
        <end position="409"/>
    </location>
</feature>
<accession>A0A1F6AYR6</accession>
<dbReference type="PANTHER" id="PTHR37422:SF13">
    <property type="entry name" value="LIPOPOLYSACCHARIDE BIOSYNTHESIS PROTEIN PA4999-RELATED"/>
    <property type="match status" value="1"/>
</dbReference>
<feature type="transmembrane region" description="Helical" evidence="6">
    <location>
        <begin position="487"/>
        <end position="511"/>
    </location>
</feature>
<comment type="caution">
    <text evidence="8">The sequence shown here is derived from an EMBL/GenBank/DDBJ whole genome shotgun (WGS) entry which is preliminary data.</text>
</comment>
<evidence type="ECO:0000313" key="9">
    <source>
        <dbReference type="Proteomes" id="UP000178461"/>
    </source>
</evidence>
<dbReference type="GO" id="GO:0016020">
    <property type="term" value="C:membrane"/>
    <property type="evidence" value="ECO:0007669"/>
    <property type="project" value="UniProtKB-SubCell"/>
</dbReference>
<dbReference type="PROSITE" id="PS50005">
    <property type="entry name" value="TPR"/>
    <property type="match status" value="1"/>
</dbReference>
<gene>
    <name evidence="8" type="ORF">A2971_03470</name>
</gene>
<dbReference type="SUPFAM" id="SSF48452">
    <property type="entry name" value="TPR-like"/>
    <property type="match status" value="1"/>
</dbReference>
<dbReference type="InterPro" id="IPR051533">
    <property type="entry name" value="WaaL-like"/>
</dbReference>
<evidence type="ECO:0000256" key="1">
    <source>
        <dbReference type="ARBA" id="ARBA00004141"/>
    </source>
</evidence>
<keyword evidence="4 6" id="KW-0472">Membrane</keyword>
<sequence length="710" mass="79904">MNVSVWCTRIIRTGFILIFTLVPLLLTPWNYELFEYNKMMVTYALTVVIVGAWIVKMINDREIRIAKTPLDIPIVLFFVSQLVSALFSIDHHVSWFGYYSRFNGGMWSVISYILLYYAFVSNSITVLPLLMGTLASGAVVAIYGVLERLGIDKNLWVQDVQNRVFSTLGQPNWLGAYLVALIPIAFGFSLKKVYWAGLSVLFFAVLLFTRSRSGLVGFAAADAFFWGLVFLTSSVIPGLTRDPVKTKTGFRLGGRNDNWNKLIIPFVICHVSFVMLVFFNGTSIDSIDRWLRPTPSTTPTTEATPSAYTAPLLEFGGTESGTIRKYVWQGAVTAWKSSVKTMLVGTGTETFAFAFYQYRPKEHNLTSEWDFLYNKAHNEYLNYLTTTGVFGLGSYLLIIGAFIIWFIKISKSEFLISKQIQSSKSKLDQLGQLEISTLHIALFAGWVSILVTNFFGFSVVILQLFFFLFPAMILANGKTYYNKSLRLPRFTMWVASVISIILLVILGRMWWADILFAKGYRGARLGQYEASRAALSQAIAINPTEPLYHDEASSTLSILTSLAIENRDATTAAALARESIKENDAAIRTEPANVNFWKTRTKILYSFTPFDPTFIKAAITALEKAHTLSPNDPKILYNLAVLYGQDGNTDRAIELLKTAVTIKSNYRDAYWALHVFYNQIKQSELAKSIITGYLTNVDPNDNEFKQALTQ</sequence>
<feature type="transmembrane region" description="Helical" evidence="6">
    <location>
        <begin position="41"/>
        <end position="58"/>
    </location>
</feature>
<feature type="transmembrane region" description="Helical" evidence="6">
    <location>
        <begin position="193"/>
        <end position="209"/>
    </location>
</feature>
<evidence type="ECO:0000256" key="2">
    <source>
        <dbReference type="ARBA" id="ARBA00022692"/>
    </source>
</evidence>
<organism evidence="8 9">
    <name type="scientific">Candidatus Gottesmanbacteria bacterium RIFCSPLOWO2_01_FULL_46_21</name>
    <dbReference type="NCBI Taxonomy" id="1798393"/>
    <lineage>
        <taxon>Bacteria</taxon>
        <taxon>Candidatus Gottesmaniibacteriota</taxon>
    </lineage>
</organism>
<dbReference type="InterPro" id="IPR011990">
    <property type="entry name" value="TPR-like_helical_dom_sf"/>
</dbReference>
<dbReference type="Proteomes" id="UP000178461">
    <property type="component" value="Unassembled WGS sequence"/>
</dbReference>
<keyword evidence="2 6" id="KW-0812">Transmembrane</keyword>
<evidence type="ECO:0000256" key="5">
    <source>
        <dbReference type="PROSITE-ProRule" id="PRU00339"/>
    </source>
</evidence>
<dbReference type="AlphaFoldDB" id="A0A1F6AYR6"/>
<dbReference type="Pfam" id="PF13181">
    <property type="entry name" value="TPR_8"/>
    <property type="match status" value="1"/>
</dbReference>
<reference evidence="8 9" key="1">
    <citation type="journal article" date="2016" name="Nat. Commun.">
        <title>Thousands of microbial genomes shed light on interconnected biogeochemical processes in an aquifer system.</title>
        <authorList>
            <person name="Anantharaman K."/>
            <person name="Brown C.T."/>
            <person name="Hug L.A."/>
            <person name="Sharon I."/>
            <person name="Castelle C.J."/>
            <person name="Probst A.J."/>
            <person name="Thomas B.C."/>
            <person name="Singh A."/>
            <person name="Wilkins M.J."/>
            <person name="Karaoz U."/>
            <person name="Brodie E.L."/>
            <person name="Williams K.H."/>
            <person name="Hubbard S.S."/>
            <person name="Banfield J.F."/>
        </authorList>
    </citation>
    <scope>NUCLEOTIDE SEQUENCE [LARGE SCALE GENOMIC DNA]</scope>
</reference>
<feature type="transmembrane region" description="Helical" evidence="6">
    <location>
        <begin position="70"/>
        <end position="89"/>
    </location>
</feature>
<protein>
    <recommendedName>
        <fullName evidence="7">O-antigen ligase-related domain-containing protein</fullName>
    </recommendedName>
</protein>
<dbReference type="SMART" id="SM00028">
    <property type="entry name" value="TPR"/>
    <property type="match status" value="2"/>
</dbReference>
<evidence type="ECO:0000256" key="3">
    <source>
        <dbReference type="ARBA" id="ARBA00022989"/>
    </source>
</evidence>
<comment type="subcellular location">
    <subcellularLocation>
        <location evidence="1">Membrane</location>
        <topology evidence="1">Multi-pass membrane protein</topology>
    </subcellularLocation>
</comment>
<name>A0A1F6AYR6_9BACT</name>
<evidence type="ECO:0000256" key="6">
    <source>
        <dbReference type="SAM" id="Phobius"/>
    </source>
</evidence>
<dbReference type="InterPro" id="IPR019734">
    <property type="entry name" value="TPR_rpt"/>
</dbReference>
<dbReference type="EMBL" id="MFJW01000014">
    <property type="protein sequence ID" value="OGG29829.1"/>
    <property type="molecule type" value="Genomic_DNA"/>
</dbReference>
<evidence type="ECO:0000256" key="4">
    <source>
        <dbReference type="ARBA" id="ARBA00023136"/>
    </source>
</evidence>
<feature type="transmembrane region" description="Helical" evidence="6">
    <location>
        <begin position="12"/>
        <end position="29"/>
    </location>
</feature>
<evidence type="ECO:0000259" key="7">
    <source>
        <dbReference type="Pfam" id="PF04932"/>
    </source>
</evidence>
<keyword evidence="5" id="KW-0802">TPR repeat</keyword>
<feature type="transmembrane region" description="Helical" evidence="6">
    <location>
        <begin position="215"/>
        <end position="239"/>
    </location>
</feature>
<feature type="transmembrane region" description="Helical" evidence="6">
    <location>
        <begin position="126"/>
        <end position="146"/>
    </location>
</feature>
<feature type="domain" description="O-antigen ligase-related" evidence="7">
    <location>
        <begin position="198"/>
        <end position="395"/>
    </location>
</feature>
<keyword evidence="3 6" id="KW-1133">Transmembrane helix</keyword>
<dbReference type="Pfam" id="PF14559">
    <property type="entry name" value="TPR_19"/>
    <property type="match status" value="1"/>
</dbReference>
<feature type="repeat" description="TPR" evidence="5">
    <location>
        <begin position="633"/>
        <end position="666"/>
    </location>
</feature>
<dbReference type="Pfam" id="PF04932">
    <property type="entry name" value="Wzy_C"/>
    <property type="match status" value="1"/>
</dbReference>
<feature type="transmembrane region" description="Helical" evidence="6">
    <location>
        <begin position="259"/>
        <end position="279"/>
    </location>
</feature>
<dbReference type="InterPro" id="IPR007016">
    <property type="entry name" value="O-antigen_ligase-rel_domated"/>
</dbReference>
<feature type="transmembrane region" description="Helical" evidence="6">
    <location>
        <begin position="101"/>
        <end position="119"/>
    </location>
</feature>